<feature type="signal peptide" evidence="1">
    <location>
        <begin position="1"/>
        <end position="26"/>
    </location>
</feature>
<keyword evidence="3" id="KW-1185">Reference proteome</keyword>
<comment type="caution">
    <text evidence="2">The sequence shown here is derived from an EMBL/GenBank/DDBJ whole genome shotgun (WGS) entry which is preliminary data.</text>
</comment>
<dbReference type="PANTHER" id="PTHR36312:SF2">
    <property type="entry name" value="THIONIN-LIKE PROTEIN"/>
    <property type="match status" value="1"/>
</dbReference>
<organism evidence="2 3">
    <name type="scientific">Heracleum sosnowskyi</name>
    <dbReference type="NCBI Taxonomy" id="360622"/>
    <lineage>
        <taxon>Eukaryota</taxon>
        <taxon>Viridiplantae</taxon>
        <taxon>Streptophyta</taxon>
        <taxon>Embryophyta</taxon>
        <taxon>Tracheophyta</taxon>
        <taxon>Spermatophyta</taxon>
        <taxon>Magnoliopsida</taxon>
        <taxon>eudicotyledons</taxon>
        <taxon>Gunneridae</taxon>
        <taxon>Pentapetalae</taxon>
        <taxon>asterids</taxon>
        <taxon>campanulids</taxon>
        <taxon>Apiales</taxon>
        <taxon>Apiaceae</taxon>
        <taxon>Apioideae</taxon>
        <taxon>apioid superclade</taxon>
        <taxon>Tordylieae</taxon>
        <taxon>Tordyliinae</taxon>
        <taxon>Heracleum</taxon>
    </lineage>
</organism>
<accession>A0AAD8I1H7</accession>
<dbReference type="InterPro" id="IPR038975">
    <property type="entry name" value="THNL"/>
</dbReference>
<dbReference type="AlphaFoldDB" id="A0AAD8I1H7"/>
<evidence type="ECO:0000313" key="3">
    <source>
        <dbReference type="Proteomes" id="UP001237642"/>
    </source>
</evidence>
<sequence length="110" mass="11946">MTNKKYVSNIFLGIAILVLATRGARGATEYECWGGCYNKCVILKGDRIPTSTTYPCYYGCLSSCRPSSSPPTINYYCQLGCAANFCNTATILDNGNLKQCIGRCSSICQP</sequence>
<proteinExistence type="predicted"/>
<name>A0AAD8I1H7_9APIA</name>
<dbReference type="Proteomes" id="UP001237642">
    <property type="component" value="Unassembled WGS sequence"/>
</dbReference>
<evidence type="ECO:0000256" key="1">
    <source>
        <dbReference type="SAM" id="SignalP"/>
    </source>
</evidence>
<protein>
    <submittedName>
        <fullName evidence="2">Uncharacterized protein</fullName>
    </submittedName>
</protein>
<evidence type="ECO:0000313" key="2">
    <source>
        <dbReference type="EMBL" id="KAK1375865.1"/>
    </source>
</evidence>
<reference evidence="2" key="2">
    <citation type="submission" date="2023-05" db="EMBL/GenBank/DDBJ databases">
        <authorList>
            <person name="Schelkunov M.I."/>
        </authorList>
    </citation>
    <scope>NUCLEOTIDE SEQUENCE</scope>
    <source>
        <strain evidence="2">Hsosn_3</strain>
        <tissue evidence="2">Leaf</tissue>
    </source>
</reference>
<gene>
    <name evidence="2" type="ORF">POM88_032058</name>
</gene>
<feature type="chain" id="PRO_5042170489" evidence="1">
    <location>
        <begin position="27"/>
        <end position="110"/>
    </location>
</feature>
<dbReference type="PANTHER" id="PTHR36312">
    <property type="entry name" value="THIONIN-LIKE PROTEIN 1"/>
    <property type="match status" value="1"/>
</dbReference>
<dbReference type="EMBL" id="JAUIZM010000007">
    <property type="protein sequence ID" value="KAK1375865.1"/>
    <property type="molecule type" value="Genomic_DNA"/>
</dbReference>
<keyword evidence="1" id="KW-0732">Signal</keyword>
<reference evidence="2" key="1">
    <citation type="submission" date="2023-02" db="EMBL/GenBank/DDBJ databases">
        <title>Genome of toxic invasive species Heracleum sosnowskyi carries increased number of genes despite the absence of recent whole-genome duplications.</title>
        <authorList>
            <person name="Schelkunov M."/>
            <person name="Shtratnikova V."/>
            <person name="Makarenko M."/>
            <person name="Klepikova A."/>
            <person name="Omelchenko D."/>
            <person name="Novikova G."/>
            <person name="Obukhova E."/>
            <person name="Bogdanov V."/>
            <person name="Penin A."/>
            <person name="Logacheva M."/>
        </authorList>
    </citation>
    <scope>NUCLEOTIDE SEQUENCE</scope>
    <source>
        <strain evidence="2">Hsosn_3</strain>
        <tissue evidence="2">Leaf</tissue>
    </source>
</reference>